<dbReference type="EMBL" id="JAINDJ010000004">
    <property type="protein sequence ID" value="KAG9448623.1"/>
    <property type="molecule type" value="Genomic_DNA"/>
</dbReference>
<feature type="region of interest" description="Disordered" evidence="1">
    <location>
        <begin position="1"/>
        <end position="27"/>
    </location>
</feature>
<sequence>MGPSRSPHVLRGARPRQAEAGPAGVSVARGRESEGFAILPRGHEGRAYVYGMGESLALIPTLNLCFPSLRLLVGGGPLWSMLGGKGGGKSRAAATTIRGRSRWDPSFPLVSPTHMRETRASFFPTPCAPDSSTPHHLIRSFLPSPALPILSSVYCPTLRVPPPLPFPPFLPPSDGLKQQPLIVVGSYVDVGRQSAVTRSHGRSGSAEFQFSCGAR</sequence>
<proteinExistence type="predicted"/>
<evidence type="ECO:0000256" key="1">
    <source>
        <dbReference type="SAM" id="MobiDB-lite"/>
    </source>
</evidence>
<organism evidence="2 3">
    <name type="scientific">Aristolochia fimbriata</name>
    <name type="common">White veined hardy Dutchman's pipe vine</name>
    <dbReference type="NCBI Taxonomy" id="158543"/>
    <lineage>
        <taxon>Eukaryota</taxon>
        <taxon>Viridiplantae</taxon>
        <taxon>Streptophyta</taxon>
        <taxon>Embryophyta</taxon>
        <taxon>Tracheophyta</taxon>
        <taxon>Spermatophyta</taxon>
        <taxon>Magnoliopsida</taxon>
        <taxon>Magnoliidae</taxon>
        <taxon>Piperales</taxon>
        <taxon>Aristolochiaceae</taxon>
        <taxon>Aristolochia</taxon>
    </lineage>
</organism>
<comment type="caution">
    <text evidence="2">The sequence shown here is derived from an EMBL/GenBank/DDBJ whole genome shotgun (WGS) entry which is preliminary data.</text>
</comment>
<accession>A0AAV7EN19</accession>
<reference evidence="2 3" key="1">
    <citation type="submission" date="2021-07" db="EMBL/GenBank/DDBJ databases">
        <title>The Aristolochia fimbriata genome: insights into angiosperm evolution, floral development and chemical biosynthesis.</title>
        <authorList>
            <person name="Jiao Y."/>
        </authorList>
    </citation>
    <scope>NUCLEOTIDE SEQUENCE [LARGE SCALE GENOMIC DNA]</scope>
    <source>
        <strain evidence="2">IBCAS-2021</strain>
        <tissue evidence="2">Leaf</tissue>
    </source>
</reference>
<name>A0AAV7EN19_ARIFI</name>
<dbReference type="Proteomes" id="UP000825729">
    <property type="component" value="Unassembled WGS sequence"/>
</dbReference>
<dbReference type="AlphaFoldDB" id="A0AAV7EN19"/>
<evidence type="ECO:0000313" key="2">
    <source>
        <dbReference type="EMBL" id="KAG9448623.1"/>
    </source>
</evidence>
<protein>
    <submittedName>
        <fullName evidence="2">Uncharacterized protein</fullName>
    </submittedName>
</protein>
<gene>
    <name evidence="2" type="ORF">H6P81_008588</name>
</gene>
<evidence type="ECO:0000313" key="3">
    <source>
        <dbReference type="Proteomes" id="UP000825729"/>
    </source>
</evidence>
<keyword evidence="3" id="KW-1185">Reference proteome</keyword>